<evidence type="ECO:0000313" key="11">
    <source>
        <dbReference type="WBParaSite" id="Pan_g16921.t1"/>
    </source>
</evidence>
<dbReference type="PANTHER" id="PTHR43829">
    <property type="entry name" value="AQUAPORIN OR AQUAGLYCEROPORIN RELATED"/>
    <property type="match status" value="1"/>
</dbReference>
<dbReference type="InterPro" id="IPR050363">
    <property type="entry name" value="MIP/Aquaporin"/>
</dbReference>
<organism evidence="10 11">
    <name type="scientific">Panagrellus redivivus</name>
    <name type="common">Microworm</name>
    <dbReference type="NCBI Taxonomy" id="6233"/>
    <lineage>
        <taxon>Eukaryota</taxon>
        <taxon>Metazoa</taxon>
        <taxon>Ecdysozoa</taxon>
        <taxon>Nematoda</taxon>
        <taxon>Chromadorea</taxon>
        <taxon>Rhabditida</taxon>
        <taxon>Tylenchina</taxon>
        <taxon>Panagrolaimomorpha</taxon>
        <taxon>Panagrolaimoidea</taxon>
        <taxon>Panagrolaimidae</taxon>
        <taxon>Panagrellus</taxon>
    </lineage>
</organism>
<dbReference type="PANTHER" id="PTHR43829:SF27">
    <property type="entry name" value="AQUAPORIN-3"/>
    <property type="match status" value="1"/>
</dbReference>
<dbReference type="AlphaFoldDB" id="A0A7E4V769"/>
<dbReference type="Proteomes" id="UP000492821">
    <property type="component" value="Unassembled WGS sequence"/>
</dbReference>
<evidence type="ECO:0000256" key="9">
    <source>
        <dbReference type="SAM" id="Phobius"/>
    </source>
</evidence>
<dbReference type="PRINTS" id="PR00783">
    <property type="entry name" value="MINTRINSICP"/>
</dbReference>
<dbReference type="Pfam" id="PF00230">
    <property type="entry name" value="MIP"/>
    <property type="match status" value="1"/>
</dbReference>
<sequence length="306" mass="33846">MNAVKTWINTELQQKPSIFSKAIVEAACTCFFVFIGLGANSSKILTRQYMGIDVQLAWASGIGMGVLMGSRVSGPHINPAVSFMFLVQKKMSLSHCLVYCFAQTFGAFIAAAMIFGIYYDALNAFDGGIRTIHGANATGLMFSSFPQDYLSLTNGLFDQVANTAVLCIGVKALTDKKADIHILLHPFIIITFIFLIVSSLSLNAGSSINPARDFGPRLFMLLAGYDWEVFSYNNYKWWWVPIVGPMTGGVVGGIWYDLCIGYHMPDLSIRNINRTRTFIEPIFEVQPDDEEADYSDNNTVDDKIST</sequence>
<keyword evidence="4 8" id="KW-0812">Transmembrane</keyword>
<proteinExistence type="inferred from homology"/>
<protein>
    <submittedName>
        <fullName evidence="11">Aquaporin-9</fullName>
    </submittedName>
</protein>
<keyword evidence="3 8" id="KW-0813">Transport</keyword>
<dbReference type="GO" id="GO:0016323">
    <property type="term" value="C:basolateral plasma membrane"/>
    <property type="evidence" value="ECO:0007669"/>
    <property type="project" value="TreeGrafter"/>
</dbReference>
<evidence type="ECO:0000256" key="7">
    <source>
        <dbReference type="ARBA" id="ARBA00045280"/>
    </source>
</evidence>
<evidence type="ECO:0000256" key="8">
    <source>
        <dbReference type="RuleBase" id="RU000477"/>
    </source>
</evidence>
<dbReference type="InterPro" id="IPR000425">
    <property type="entry name" value="MIP"/>
</dbReference>
<feature type="transmembrane region" description="Helical" evidence="9">
    <location>
        <begin position="96"/>
        <end position="119"/>
    </location>
</feature>
<name>A0A7E4V769_PANRE</name>
<dbReference type="GO" id="GO:0015254">
    <property type="term" value="F:glycerol channel activity"/>
    <property type="evidence" value="ECO:0007669"/>
    <property type="project" value="TreeGrafter"/>
</dbReference>
<evidence type="ECO:0000256" key="3">
    <source>
        <dbReference type="ARBA" id="ARBA00022448"/>
    </source>
</evidence>
<evidence type="ECO:0000256" key="5">
    <source>
        <dbReference type="ARBA" id="ARBA00022989"/>
    </source>
</evidence>
<feature type="transmembrane region" description="Helical" evidence="9">
    <location>
        <begin position="182"/>
        <end position="202"/>
    </location>
</feature>
<evidence type="ECO:0000256" key="2">
    <source>
        <dbReference type="ARBA" id="ARBA00006175"/>
    </source>
</evidence>
<dbReference type="SUPFAM" id="SSF81338">
    <property type="entry name" value="Aquaporin-like"/>
    <property type="match status" value="1"/>
</dbReference>
<comment type="function">
    <text evidence="7">Aquaglyceroporin that may modulate the water content and osmolytes during anhydrobiosis.</text>
</comment>
<reference evidence="10" key="1">
    <citation type="journal article" date="2013" name="Genetics">
        <title>The draft genome and transcriptome of Panagrellus redivivus are shaped by the harsh demands of a free-living lifestyle.</title>
        <authorList>
            <person name="Srinivasan J."/>
            <person name="Dillman A.R."/>
            <person name="Macchietto M.G."/>
            <person name="Heikkinen L."/>
            <person name="Lakso M."/>
            <person name="Fracchia K.M."/>
            <person name="Antoshechkin I."/>
            <person name="Mortazavi A."/>
            <person name="Wong G."/>
            <person name="Sternberg P.W."/>
        </authorList>
    </citation>
    <scope>NUCLEOTIDE SEQUENCE [LARGE SCALE GENOMIC DNA]</scope>
    <source>
        <strain evidence="10">MT8872</strain>
    </source>
</reference>
<comment type="similarity">
    <text evidence="2 8">Belongs to the MIP/aquaporin (TC 1.A.8) family.</text>
</comment>
<evidence type="ECO:0000256" key="1">
    <source>
        <dbReference type="ARBA" id="ARBA00004141"/>
    </source>
</evidence>
<keyword evidence="5 9" id="KW-1133">Transmembrane helix</keyword>
<evidence type="ECO:0000256" key="6">
    <source>
        <dbReference type="ARBA" id="ARBA00023136"/>
    </source>
</evidence>
<comment type="subcellular location">
    <subcellularLocation>
        <location evidence="1">Membrane</location>
        <topology evidence="1">Multi-pass membrane protein</topology>
    </subcellularLocation>
</comment>
<keyword evidence="10" id="KW-1185">Reference proteome</keyword>
<dbReference type="WBParaSite" id="Pan_g16921.t1">
    <property type="protein sequence ID" value="Pan_g16921.t1"/>
    <property type="gene ID" value="Pan_g16921"/>
</dbReference>
<evidence type="ECO:0000256" key="4">
    <source>
        <dbReference type="ARBA" id="ARBA00022692"/>
    </source>
</evidence>
<reference evidence="11" key="2">
    <citation type="submission" date="2020-10" db="UniProtKB">
        <authorList>
            <consortium name="WormBaseParasite"/>
        </authorList>
    </citation>
    <scope>IDENTIFICATION</scope>
</reference>
<evidence type="ECO:0000313" key="10">
    <source>
        <dbReference type="Proteomes" id="UP000492821"/>
    </source>
</evidence>
<keyword evidence="6 9" id="KW-0472">Membrane</keyword>
<dbReference type="InterPro" id="IPR023271">
    <property type="entry name" value="Aquaporin-like"/>
</dbReference>
<feature type="transmembrane region" description="Helical" evidence="9">
    <location>
        <begin position="237"/>
        <end position="258"/>
    </location>
</feature>
<feature type="transmembrane region" description="Helical" evidence="9">
    <location>
        <begin position="18"/>
        <end position="39"/>
    </location>
</feature>
<dbReference type="Gene3D" id="1.20.1080.10">
    <property type="entry name" value="Glycerol uptake facilitator protein"/>
    <property type="match status" value="1"/>
</dbReference>
<dbReference type="GO" id="GO:0015250">
    <property type="term" value="F:water channel activity"/>
    <property type="evidence" value="ECO:0007669"/>
    <property type="project" value="TreeGrafter"/>
</dbReference>
<accession>A0A7E4V769</accession>